<evidence type="ECO:0000313" key="2">
    <source>
        <dbReference type="Proteomes" id="UP001152658"/>
    </source>
</evidence>
<accession>A0ABN8TIQ1</accession>
<dbReference type="EMBL" id="CALYLK010000001">
    <property type="protein sequence ID" value="CAH8188620.1"/>
    <property type="molecule type" value="Genomic_DNA"/>
</dbReference>
<protein>
    <submittedName>
        <fullName evidence="1">Uncharacterized protein</fullName>
    </submittedName>
</protein>
<dbReference type="Proteomes" id="UP001152658">
    <property type="component" value="Unassembled WGS sequence"/>
</dbReference>
<proteinExistence type="predicted"/>
<gene>
    <name evidence="1" type="ORF">VAE063_1000061</name>
</gene>
<evidence type="ECO:0000313" key="1">
    <source>
        <dbReference type="EMBL" id="CAH8188620.1"/>
    </source>
</evidence>
<keyword evidence="2" id="KW-1185">Reference proteome</keyword>
<name>A0ABN8TIQ1_9VIBR</name>
<comment type="caution">
    <text evidence="1">The sequence shown here is derived from an EMBL/GenBank/DDBJ whole genome shotgun (WGS) entry which is preliminary data.</text>
</comment>
<organism evidence="1 2">
    <name type="scientific">Vibrio aestuarianus</name>
    <dbReference type="NCBI Taxonomy" id="28171"/>
    <lineage>
        <taxon>Bacteria</taxon>
        <taxon>Pseudomonadati</taxon>
        <taxon>Pseudomonadota</taxon>
        <taxon>Gammaproteobacteria</taxon>
        <taxon>Vibrionales</taxon>
        <taxon>Vibrionaceae</taxon>
        <taxon>Vibrio</taxon>
    </lineage>
</organism>
<reference evidence="1" key="1">
    <citation type="submission" date="2022-06" db="EMBL/GenBank/DDBJ databases">
        <authorList>
            <person name="Goudenege D."/>
            <person name="Le Roux F."/>
        </authorList>
    </citation>
    <scope>NUCLEOTIDE SEQUENCE</scope>
    <source>
        <strain evidence="1">12-063</strain>
    </source>
</reference>
<sequence>MQITGSGMVIFSVISSLPSAFRGLGFNFTAVRFTLSFESNNVFQIRHFGVIC</sequence>